<evidence type="ECO:0000256" key="8">
    <source>
        <dbReference type="ARBA" id="ARBA00023125"/>
    </source>
</evidence>
<dbReference type="SUPFAM" id="SSF52540">
    <property type="entry name" value="P-loop containing nucleoside triphosphate hydrolases"/>
    <property type="match status" value="1"/>
</dbReference>
<dbReference type="PANTHER" id="PTHR30153">
    <property type="entry name" value="REPLICATIVE DNA HELICASE DNAB"/>
    <property type="match status" value="1"/>
</dbReference>
<gene>
    <name evidence="15" type="primary">dnaB</name>
    <name evidence="15" type="ORF">ACFO3Q_15155</name>
</gene>
<dbReference type="InterPro" id="IPR036185">
    <property type="entry name" value="DNA_heli_DnaB-like_N_sf"/>
</dbReference>
<dbReference type="Pfam" id="PF00772">
    <property type="entry name" value="DnaB"/>
    <property type="match status" value="1"/>
</dbReference>
<dbReference type="InterPro" id="IPR027417">
    <property type="entry name" value="P-loop_NTPase"/>
</dbReference>
<feature type="domain" description="SF4 helicase" evidence="14">
    <location>
        <begin position="178"/>
        <end position="447"/>
    </location>
</feature>
<keyword evidence="8 12" id="KW-0238">DNA-binding</keyword>
<sequence>MTGHDLPLPCAIDAEQAVLGGVLLRQEALAEVSGWLSPDDFFRRDHRLIYRTMQDFERADQAIDTVTLGEWFESNGLADESGGLGYLIELSSATASAANVAAYAEIVREKANLRRLIEAGSSLVSDALSAGGRRSSEIALAHSSTLLSLTDGARTRGPREAKAVGRQWFAELQERFAAGGGISGLPTPWARLNRITNGLADGDLVIVAARPSMGKSAWAVNVSTAAALSGKRVLIFSLEMTAESIFNRAVASVGEVPLSWLRSGGTEGEGDYWARVTEATKALNASGLVIDDSSSLTAAQIVSRAKREHMRGELGLVVIDHLHCMQYGSGEMRHEIQDATRSFKSLAKALRCPVVVLSQLNRSCETRTNKRPQLADLRESGAIEQDADLILFLYRDDYYAEREARQSEFPGWVEAFVAKQREGEAGGTVWMRDRLALGTLADHDGPAPDRLKPQTETKPTLGRGFRQRPTGSKLGDAA</sequence>
<comment type="function">
    <text evidence="12">The main replicative DNA helicase, it participates in initiation and elongation during chromosome replication. Travels ahead of the DNA replisome, separating dsDNA into templates for DNA synthesis. A processive ATP-dependent 5'-3' DNA helicase it has DNA-dependent ATPase activity.</text>
</comment>
<dbReference type="CDD" id="cd00984">
    <property type="entry name" value="DnaB_C"/>
    <property type="match status" value="1"/>
</dbReference>
<dbReference type="GO" id="GO:0004386">
    <property type="term" value="F:helicase activity"/>
    <property type="evidence" value="ECO:0007669"/>
    <property type="project" value="UniProtKB-KW"/>
</dbReference>
<keyword evidence="16" id="KW-1185">Reference proteome</keyword>
<dbReference type="InterPro" id="IPR007694">
    <property type="entry name" value="DNA_helicase_DnaB-like_C"/>
</dbReference>
<evidence type="ECO:0000256" key="12">
    <source>
        <dbReference type="RuleBase" id="RU362085"/>
    </source>
</evidence>
<evidence type="ECO:0000256" key="13">
    <source>
        <dbReference type="SAM" id="MobiDB-lite"/>
    </source>
</evidence>
<evidence type="ECO:0000256" key="6">
    <source>
        <dbReference type="ARBA" id="ARBA00022806"/>
    </source>
</evidence>
<evidence type="ECO:0000256" key="2">
    <source>
        <dbReference type="ARBA" id="ARBA00022515"/>
    </source>
</evidence>
<evidence type="ECO:0000259" key="14">
    <source>
        <dbReference type="PROSITE" id="PS51199"/>
    </source>
</evidence>
<protein>
    <recommendedName>
        <fullName evidence="11 12">Replicative DNA helicase</fullName>
        <ecNumber evidence="11 12">5.6.2.3</ecNumber>
    </recommendedName>
</protein>
<keyword evidence="4 12" id="KW-0547">Nucleotide-binding</keyword>
<dbReference type="RefSeq" id="WP_377005555.1">
    <property type="nucleotide sequence ID" value="NZ_JBHSGG010000044.1"/>
</dbReference>
<keyword evidence="9" id="KW-0413">Isomerase</keyword>
<feature type="region of interest" description="Disordered" evidence="13">
    <location>
        <begin position="440"/>
        <end position="478"/>
    </location>
</feature>
<dbReference type="EMBL" id="JBHSGG010000044">
    <property type="protein sequence ID" value="MFC4729506.1"/>
    <property type="molecule type" value="Genomic_DNA"/>
</dbReference>
<keyword evidence="5 12" id="KW-0378">Hydrolase</keyword>
<dbReference type="Gene3D" id="1.10.860.10">
    <property type="entry name" value="DNAb Helicase, Chain A"/>
    <property type="match status" value="1"/>
</dbReference>
<evidence type="ECO:0000313" key="15">
    <source>
        <dbReference type="EMBL" id="MFC4729506.1"/>
    </source>
</evidence>
<evidence type="ECO:0000256" key="7">
    <source>
        <dbReference type="ARBA" id="ARBA00022840"/>
    </source>
</evidence>
<feature type="compositionally biased region" description="Basic and acidic residues" evidence="13">
    <location>
        <begin position="440"/>
        <end position="455"/>
    </location>
</feature>
<comment type="catalytic activity">
    <reaction evidence="10 12">
        <text>ATP + H2O = ADP + phosphate + H(+)</text>
        <dbReference type="Rhea" id="RHEA:13065"/>
        <dbReference type="ChEBI" id="CHEBI:15377"/>
        <dbReference type="ChEBI" id="CHEBI:15378"/>
        <dbReference type="ChEBI" id="CHEBI:30616"/>
        <dbReference type="ChEBI" id="CHEBI:43474"/>
        <dbReference type="ChEBI" id="CHEBI:456216"/>
        <dbReference type="EC" id="5.6.2.3"/>
    </reaction>
</comment>
<evidence type="ECO:0000256" key="3">
    <source>
        <dbReference type="ARBA" id="ARBA00022705"/>
    </source>
</evidence>
<keyword evidence="7 12" id="KW-0067">ATP-binding</keyword>
<keyword evidence="2 12" id="KW-0639">Primosome</keyword>
<dbReference type="NCBIfam" id="TIGR00665">
    <property type="entry name" value="DnaB"/>
    <property type="match status" value="1"/>
</dbReference>
<evidence type="ECO:0000256" key="5">
    <source>
        <dbReference type="ARBA" id="ARBA00022801"/>
    </source>
</evidence>
<evidence type="ECO:0000256" key="9">
    <source>
        <dbReference type="ARBA" id="ARBA00023235"/>
    </source>
</evidence>
<dbReference type="PANTHER" id="PTHR30153:SF2">
    <property type="entry name" value="REPLICATIVE DNA HELICASE"/>
    <property type="match status" value="1"/>
</dbReference>
<dbReference type="EC" id="5.6.2.3" evidence="11 12"/>
<comment type="similarity">
    <text evidence="1 12">Belongs to the helicase family. DnaB subfamily.</text>
</comment>
<dbReference type="InterPro" id="IPR007693">
    <property type="entry name" value="DNA_helicase_DnaB-like_N"/>
</dbReference>
<dbReference type="Pfam" id="PF03796">
    <property type="entry name" value="DnaB_C"/>
    <property type="match status" value="1"/>
</dbReference>
<proteinExistence type="inferred from homology"/>
<dbReference type="Proteomes" id="UP001595892">
    <property type="component" value="Unassembled WGS sequence"/>
</dbReference>
<keyword evidence="3 12" id="KW-0235">DNA replication</keyword>
<evidence type="ECO:0000256" key="11">
    <source>
        <dbReference type="NCBIfam" id="TIGR00665"/>
    </source>
</evidence>
<reference evidence="16" key="1">
    <citation type="journal article" date="2019" name="Int. J. Syst. Evol. Microbiol.">
        <title>The Global Catalogue of Microorganisms (GCM) 10K type strain sequencing project: providing services to taxonomists for standard genome sequencing and annotation.</title>
        <authorList>
            <consortium name="The Broad Institute Genomics Platform"/>
            <consortium name="The Broad Institute Genome Sequencing Center for Infectious Disease"/>
            <person name="Wu L."/>
            <person name="Ma J."/>
        </authorList>
    </citation>
    <scope>NUCLEOTIDE SEQUENCE [LARGE SCALE GENOMIC DNA]</scope>
    <source>
        <strain evidence="16">CGMCC 1.13574</strain>
    </source>
</reference>
<dbReference type="PROSITE" id="PS51199">
    <property type="entry name" value="SF4_HELICASE"/>
    <property type="match status" value="1"/>
</dbReference>
<evidence type="ECO:0000256" key="10">
    <source>
        <dbReference type="ARBA" id="ARBA00048954"/>
    </source>
</evidence>
<dbReference type="InterPro" id="IPR016136">
    <property type="entry name" value="DNA_helicase_N/primase_C"/>
</dbReference>
<comment type="caution">
    <text evidence="15">The sequence shown here is derived from an EMBL/GenBank/DDBJ whole genome shotgun (WGS) entry which is preliminary data.</text>
</comment>
<dbReference type="InterPro" id="IPR007692">
    <property type="entry name" value="DNA_helicase_DnaB"/>
</dbReference>
<evidence type="ECO:0000313" key="16">
    <source>
        <dbReference type="Proteomes" id="UP001595892"/>
    </source>
</evidence>
<keyword evidence="6 12" id="KW-0347">Helicase</keyword>
<name>A0ABV9NQU1_9GAMM</name>
<organism evidence="15 16">
    <name type="scientific">Coralloluteibacterium thermophilum</name>
    <dbReference type="NCBI Taxonomy" id="2707049"/>
    <lineage>
        <taxon>Bacteria</taxon>
        <taxon>Pseudomonadati</taxon>
        <taxon>Pseudomonadota</taxon>
        <taxon>Gammaproteobacteria</taxon>
        <taxon>Lysobacterales</taxon>
        <taxon>Lysobacteraceae</taxon>
        <taxon>Coralloluteibacterium</taxon>
    </lineage>
</organism>
<evidence type="ECO:0000256" key="4">
    <source>
        <dbReference type="ARBA" id="ARBA00022741"/>
    </source>
</evidence>
<evidence type="ECO:0000256" key="1">
    <source>
        <dbReference type="ARBA" id="ARBA00008428"/>
    </source>
</evidence>
<dbReference type="SUPFAM" id="SSF48024">
    <property type="entry name" value="N-terminal domain of DnaB helicase"/>
    <property type="match status" value="1"/>
</dbReference>
<dbReference type="Gene3D" id="3.40.50.300">
    <property type="entry name" value="P-loop containing nucleotide triphosphate hydrolases"/>
    <property type="match status" value="1"/>
</dbReference>
<accession>A0ABV9NQU1</accession>